<feature type="compositionally biased region" description="Acidic residues" evidence="1">
    <location>
        <begin position="233"/>
        <end position="256"/>
    </location>
</feature>
<dbReference type="AlphaFoldDB" id="A0A388K500"/>
<sequence length="604" mass="67637">MEDKEVGFITKPMIDEDTVLDDKQRLQTMAELPKLGQEAELAFLENRRAREEAEKVAGEEKGREGGEGEGSSNSPDNGKSTKEQSNEKEGTKGGKEDGGPQAFTKRKLQDREAATSTSSGQEAKRSNTGGGEEEDPASQEKQQGTVMEDATSEKGKSQNEQMDMSSSATAESAAAPAAASASSTPRRREDTSSGSSSSTHNRHKDGGGEPMEVSAGGSQEGGISGSEENMQQDTEEESEEDAEGEEWEDAEGEEQPETLAQWIRTVHKLRWERHIECEVRLAHHKHLRNLKQATTAGEDTISTNRFEWLKKEQEINEFYAAQYAWKARPDNNDLTVHNASYTKQFIWPKTYQSQGLKRSEQKRKAQQETAGKASNMEQGTDDSSEELEEREQIEEERRQAAILEAQINVLKDQNRELGGDTTNLQKIAYAPHPDINAAAKLFTRHNPGRRVILPYRWNSGNSNWEVAIHRSLALITARDSQCTRAGLWERITKDLPDKAQLWGSTTEDREEWEDKAGGKQTLDYRPIVFELQERAKLTEGLIWMPWQVVETIPYGLLGGSEAVEWVARGAEIITRSGVFTWLPDYIGEKLAHMVEEVDWAQRDP</sequence>
<protein>
    <submittedName>
        <fullName evidence="2">Uncharacterized protein</fullName>
    </submittedName>
</protein>
<comment type="caution">
    <text evidence="2">The sequence shown here is derived from an EMBL/GenBank/DDBJ whole genome shotgun (WGS) entry which is preliminary data.</text>
</comment>
<evidence type="ECO:0000256" key="1">
    <source>
        <dbReference type="SAM" id="MobiDB-lite"/>
    </source>
</evidence>
<dbReference type="EMBL" id="BFEA01000058">
    <property type="protein sequence ID" value="GBG65089.1"/>
    <property type="molecule type" value="Genomic_DNA"/>
</dbReference>
<feature type="compositionally biased region" description="Basic and acidic residues" evidence="1">
    <location>
        <begin position="46"/>
        <end position="66"/>
    </location>
</feature>
<accession>A0A388K500</accession>
<feature type="compositionally biased region" description="Basic and acidic residues" evidence="1">
    <location>
        <begin position="357"/>
        <end position="366"/>
    </location>
</feature>
<proteinExistence type="predicted"/>
<feature type="region of interest" description="Disordered" evidence="1">
    <location>
        <begin position="46"/>
        <end position="258"/>
    </location>
</feature>
<reference evidence="2 3" key="1">
    <citation type="journal article" date="2018" name="Cell">
        <title>The Chara Genome: Secondary Complexity and Implications for Plant Terrestrialization.</title>
        <authorList>
            <person name="Nishiyama T."/>
            <person name="Sakayama H."/>
            <person name="Vries J.D."/>
            <person name="Buschmann H."/>
            <person name="Saint-Marcoux D."/>
            <person name="Ullrich K.K."/>
            <person name="Haas F.B."/>
            <person name="Vanderstraeten L."/>
            <person name="Becker D."/>
            <person name="Lang D."/>
            <person name="Vosolsobe S."/>
            <person name="Rombauts S."/>
            <person name="Wilhelmsson P.K.I."/>
            <person name="Janitza P."/>
            <person name="Kern R."/>
            <person name="Heyl A."/>
            <person name="Rumpler F."/>
            <person name="Villalobos L.I.A.C."/>
            <person name="Clay J.M."/>
            <person name="Skokan R."/>
            <person name="Toyoda A."/>
            <person name="Suzuki Y."/>
            <person name="Kagoshima H."/>
            <person name="Schijlen E."/>
            <person name="Tajeshwar N."/>
            <person name="Catarino B."/>
            <person name="Hetherington A.J."/>
            <person name="Saltykova A."/>
            <person name="Bonnot C."/>
            <person name="Breuninger H."/>
            <person name="Symeonidi A."/>
            <person name="Radhakrishnan G.V."/>
            <person name="Van Nieuwerburgh F."/>
            <person name="Deforce D."/>
            <person name="Chang C."/>
            <person name="Karol K.G."/>
            <person name="Hedrich R."/>
            <person name="Ulvskov P."/>
            <person name="Glockner G."/>
            <person name="Delwiche C.F."/>
            <person name="Petrasek J."/>
            <person name="Van de Peer Y."/>
            <person name="Friml J."/>
            <person name="Beilby M."/>
            <person name="Dolan L."/>
            <person name="Kohara Y."/>
            <person name="Sugano S."/>
            <person name="Fujiyama A."/>
            <person name="Delaux P.-M."/>
            <person name="Quint M."/>
            <person name="TheiBen G."/>
            <person name="Hagemann M."/>
            <person name="Harholt J."/>
            <person name="Dunand C."/>
            <person name="Zachgo S."/>
            <person name="Langdale J."/>
            <person name="Maumus F."/>
            <person name="Straeten D.V.D."/>
            <person name="Gould S.B."/>
            <person name="Rensing S.A."/>
        </authorList>
    </citation>
    <scope>NUCLEOTIDE SEQUENCE [LARGE SCALE GENOMIC DNA]</scope>
    <source>
        <strain evidence="2 3">S276</strain>
    </source>
</reference>
<feature type="region of interest" description="Disordered" evidence="1">
    <location>
        <begin position="356"/>
        <end position="396"/>
    </location>
</feature>
<keyword evidence="3" id="KW-1185">Reference proteome</keyword>
<name>A0A388K500_CHABU</name>
<evidence type="ECO:0000313" key="3">
    <source>
        <dbReference type="Proteomes" id="UP000265515"/>
    </source>
</evidence>
<organism evidence="2 3">
    <name type="scientific">Chara braunii</name>
    <name type="common">Braun's stonewort</name>
    <dbReference type="NCBI Taxonomy" id="69332"/>
    <lineage>
        <taxon>Eukaryota</taxon>
        <taxon>Viridiplantae</taxon>
        <taxon>Streptophyta</taxon>
        <taxon>Charophyceae</taxon>
        <taxon>Charales</taxon>
        <taxon>Characeae</taxon>
        <taxon>Chara</taxon>
    </lineage>
</organism>
<evidence type="ECO:0000313" key="2">
    <source>
        <dbReference type="EMBL" id="GBG65089.1"/>
    </source>
</evidence>
<dbReference type="Proteomes" id="UP000265515">
    <property type="component" value="Unassembled WGS sequence"/>
</dbReference>
<feature type="compositionally biased region" description="Basic and acidic residues" evidence="1">
    <location>
        <begin position="79"/>
        <end position="98"/>
    </location>
</feature>
<gene>
    <name evidence="2" type="ORF">CBR_g49452</name>
</gene>
<feature type="compositionally biased region" description="Low complexity" evidence="1">
    <location>
        <begin position="165"/>
        <end position="184"/>
    </location>
</feature>
<feature type="compositionally biased region" description="Acidic residues" evidence="1">
    <location>
        <begin position="379"/>
        <end position="394"/>
    </location>
</feature>
<dbReference type="Gramene" id="GBG65089">
    <property type="protein sequence ID" value="GBG65089"/>
    <property type="gene ID" value="CBR_g49452"/>
</dbReference>